<comment type="caution">
    <text evidence="1">The sequence shown here is derived from an EMBL/GenBank/DDBJ whole genome shotgun (WGS) entry which is preliminary data.</text>
</comment>
<dbReference type="AlphaFoldDB" id="A0AAW1IIK6"/>
<dbReference type="PANTHER" id="PTHR33067">
    <property type="entry name" value="RNA-DIRECTED DNA POLYMERASE-RELATED"/>
    <property type="match status" value="1"/>
</dbReference>
<dbReference type="Proteomes" id="UP001443914">
    <property type="component" value="Unassembled WGS sequence"/>
</dbReference>
<name>A0AAW1IIK6_SAPOF</name>
<reference evidence="1" key="1">
    <citation type="submission" date="2024-03" db="EMBL/GenBank/DDBJ databases">
        <title>WGS assembly of Saponaria officinalis var. Norfolk2.</title>
        <authorList>
            <person name="Jenkins J."/>
            <person name="Shu S."/>
            <person name="Grimwood J."/>
            <person name="Barry K."/>
            <person name="Goodstein D."/>
            <person name="Schmutz J."/>
            <person name="Leebens-Mack J."/>
            <person name="Osbourn A."/>
        </authorList>
    </citation>
    <scope>NUCLEOTIDE SEQUENCE [LARGE SCALE GENOMIC DNA]</scope>
    <source>
        <strain evidence="1">JIC</strain>
    </source>
</reference>
<evidence type="ECO:0008006" key="3">
    <source>
        <dbReference type="Google" id="ProtNLM"/>
    </source>
</evidence>
<dbReference type="PANTHER" id="PTHR33067:SF31">
    <property type="entry name" value="RNA-DIRECTED DNA POLYMERASE"/>
    <property type="match status" value="1"/>
</dbReference>
<organism evidence="1 2">
    <name type="scientific">Saponaria officinalis</name>
    <name type="common">Common soapwort</name>
    <name type="synonym">Lychnis saponaria</name>
    <dbReference type="NCBI Taxonomy" id="3572"/>
    <lineage>
        <taxon>Eukaryota</taxon>
        <taxon>Viridiplantae</taxon>
        <taxon>Streptophyta</taxon>
        <taxon>Embryophyta</taxon>
        <taxon>Tracheophyta</taxon>
        <taxon>Spermatophyta</taxon>
        <taxon>Magnoliopsida</taxon>
        <taxon>eudicotyledons</taxon>
        <taxon>Gunneridae</taxon>
        <taxon>Pentapetalae</taxon>
        <taxon>Caryophyllales</taxon>
        <taxon>Caryophyllaceae</taxon>
        <taxon>Caryophylleae</taxon>
        <taxon>Saponaria</taxon>
    </lineage>
</organism>
<protein>
    <recommendedName>
        <fullName evidence="3">Aspartic peptidase DDI1-type domain-containing protein</fullName>
    </recommendedName>
</protein>
<dbReference type="InterPro" id="IPR021109">
    <property type="entry name" value="Peptidase_aspartic_dom_sf"/>
</dbReference>
<evidence type="ECO:0000313" key="2">
    <source>
        <dbReference type="Proteomes" id="UP001443914"/>
    </source>
</evidence>
<proteinExistence type="predicted"/>
<dbReference type="EMBL" id="JBDFQZ010000009">
    <property type="protein sequence ID" value="KAK9689226.1"/>
    <property type="molecule type" value="Genomic_DNA"/>
</dbReference>
<dbReference type="Gene3D" id="2.40.70.10">
    <property type="entry name" value="Acid Proteases"/>
    <property type="match status" value="2"/>
</dbReference>
<keyword evidence="2" id="KW-1185">Reference proteome</keyword>
<gene>
    <name evidence="1" type="ORF">RND81_09G044500</name>
</gene>
<sequence>MDVISEIPSYGKIFKELISKKRKVDEVRTVNLSQENSAILLSKLPPKLEDPGSFSIPYSIQGIKINKALCDLGASVSLMPLSFFKHLKLTDFKPTKLLIPCDFFVMDTSEDHQVPIILGRPCLAMGGAMIDVKSGKLSLQVGKDKVEFELLWIPGSGPNSTSCAWSDLPFLKRNKAFPKRGVFVKCSF</sequence>
<evidence type="ECO:0000313" key="1">
    <source>
        <dbReference type="EMBL" id="KAK9689226.1"/>
    </source>
</evidence>
<accession>A0AAW1IIK6</accession>